<dbReference type="PANTHER" id="PTHR42913:SF3">
    <property type="entry name" value="64 KDA MITOCHONDRIAL NADH DEHYDROGENASE (EUROFUNG)"/>
    <property type="match status" value="1"/>
</dbReference>
<dbReference type="Pfam" id="PF07992">
    <property type="entry name" value="Pyr_redox_2"/>
    <property type="match status" value="1"/>
</dbReference>
<dbReference type="Gene3D" id="3.50.50.100">
    <property type="match status" value="1"/>
</dbReference>
<dbReference type="InterPro" id="IPR051169">
    <property type="entry name" value="NADH-Q_oxidoreductase"/>
</dbReference>
<dbReference type="EMBL" id="JACHHN010000006">
    <property type="protein sequence ID" value="MBB5192334.1"/>
    <property type="molecule type" value="Genomic_DNA"/>
</dbReference>
<comment type="caution">
    <text evidence="7">The sequence shown here is derived from an EMBL/GenBank/DDBJ whole genome shotgun (WGS) entry which is preliminary data.</text>
</comment>
<evidence type="ECO:0000256" key="4">
    <source>
        <dbReference type="ARBA" id="ARBA00022827"/>
    </source>
</evidence>
<evidence type="ECO:0000256" key="3">
    <source>
        <dbReference type="ARBA" id="ARBA00022630"/>
    </source>
</evidence>
<dbReference type="SUPFAM" id="SSF51905">
    <property type="entry name" value="FAD/NAD(P)-binding domain"/>
    <property type="match status" value="1"/>
</dbReference>
<accession>A0A840RIC4</accession>
<sequence>MNNNNTPAGVHQIVIVGGGAGGLELAARLGHNLGRTGQARVILVDGSPTHIWKPLLHEVATGALNTGEDEVNYFAHAHRHGYEFEFGFMNGLDREARTISLNAVFDEDGAELCGPRSIHYDTLVLAVGAVCNDFGTPGVQENAMQLNTPIEADRLRKRLLAQSFIVGTTNDPLRELRISIIGAGPTGVELAAEIHHAITEAHNYGSRLSPDQLRISVIEAAPRILSGAPESLSIYATEELKARNIAVLTSSKVQEVQPTQVVLADGRNIESDIIVWAAGVKAAAWLSTLGLQTNRNGQIEVTSVLQTVTDKHIFAMGDCAFATDGEGGPPLAATAQVAHQQARWLAEMLEKYFAGREVAPFRFKPQGIMVSLGKHTAVGSLAAVVGPKRDYYVEGMSAKLIYSSLYRMHQAALHGWVMAGLLYVGDKLRRIAQPPLKLH</sequence>
<dbReference type="PRINTS" id="PR00368">
    <property type="entry name" value="FADPNR"/>
</dbReference>
<gene>
    <name evidence="7" type="ORF">HNQ50_003075</name>
</gene>
<evidence type="ECO:0000259" key="6">
    <source>
        <dbReference type="Pfam" id="PF07992"/>
    </source>
</evidence>
<dbReference type="GO" id="GO:0003955">
    <property type="term" value="F:NAD(P)H dehydrogenase (quinone) activity"/>
    <property type="evidence" value="ECO:0007669"/>
    <property type="project" value="TreeGrafter"/>
</dbReference>
<dbReference type="PANTHER" id="PTHR42913">
    <property type="entry name" value="APOPTOSIS-INDUCING FACTOR 1"/>
    <property type="match status" value="1"/>
</dbReference>
<dbReference type="GO" id="GO:0019646">
    <property type="term" value="P:aerobic electron transport chain"/>
    <property type="evidence" value="ECO:0007669"/>
    <property type="project" value="TreeGrafter"/>
</dbReference>
<comment type="cofactor">
    <cofactor evidence="1">
        <name>FAD</name>
        <dbReference type="ChEBI" id="CHEBI:57692"/>
    </cofactor>
</comment>
<organism evidence="7 8">
    <name type="scientific">Silvimonas terrae</name>
    <dbReference type="NCBI Taxonomy" id="300266"/>
    <lineage>
        <taxon>Bacteria</taxon>
        <taxon>Pseudomonadati</taxon>
        <taxon>Pseudomonadota</taxon>
        <taxon>Betaproteobacteria</taxon>
        <taxon>Neisseriales</taxon>
        <taxon>Chitinibacteraceae</taxon>
        <taxon>Silvimonas</taxon>
    </lineage>
</organism>
<evidence type="ECO:0000256" key="5">
    <source>
        <dbReference type="ARBA" id="ARBA00023002"/>
    </source>
</evidence>
<dbReference type="InterPro" id="IPR036188">
    <property type="entry name" value="FAD/NAD-bd_sf"/>
</dbReference>
<protein>
    <submittedName>
        <fullName evidence="7">NADH dehydrogenase</fullName>
        <ecNumber evidence="7">1.6.99.3</ecNumber>
    </submittedName>
</protein>
<evidence type="ECO:0000256" key="2">
    <source>
        <dbReference type="ARBA" id="ARBA00005272"/>
    </source>
</evidence>
<dbReference type="InterPro" id="IPR023753">
    <property type="entry name" value="FAD/NAD-binding_dom"/>
</dbReference>
<proteinExistence type="inferred from homology"/>
<dbReference type="EC" id="1.6.99.3" evidence="7"/>
<feature type="domain" description="FAD/NAD(P)-binding" evidence="6">
    <location>
        <begin position="12"/>
        <end position="341"/>
    </location>
</feature>
<keyword evidence="3" id="KW-0285">Flavoprotein</keyword>
<evidence type="ECO:0000256" key="1">
    <source>
        <dbReference type="ARBA" id="ARBA00001974"/>
    </source>
</evidence>
<dbReference type="RefSeq" id="WP_184102005.1">
    <property type="nucleotide sequence ID" value="NZ_JACHHN010000006.1"/>
</dbReference>
<reference evidence="7 8" key="1">
    <citation type="submission" date="2020-08" db="EMBL/GenBank/DDBJ databases">
        <title>Genomic Encyclopedia of Type Strains, Phase IV (KMG-IV): sequencing the most valuable type-strain genomes for metagenomic binning, comparative biology and taxonomic classification.</title>
        <authorList>
            <person name="Goeker M."/>
        </authorList>
    </citation>
    <scope>NUCLEOTIDE SEQUENCE [LARGE SCALE GENOMIC DNA]</scope>
    <source>
        <strain evidence="7 8">DSM 18233</strain>
    </source>
</reference>
<keyword evidence="8" id="KW-1185">Reference proteome</keyword>
<dbReference type="PRINTS" id="PR00411">
    <property type="entry name" value="PNDRDTASEI"/>
</dbReference>
<comment type="similarity">
    <text evidence="2">Belongs to the NADH dehydrogenase family.</text>
</comment>
<evidence type="ECO:0000313" key="8">
    <source>
        <dbReference type="Proteomes" id="UP000543030"/>
    </source>
</evidence>
<keyword evidence="4" id="KW-0274">FAD</keyword>
<dbReference type="AlphaFoldDB" id="A0A840RIC4"/>
<keyword evidence="5 7" id="KW-0560">Oxidoreductase</keyword>
<name>A0A840RIC4_9NEIS</name>
<evidence type="ECO:0000313" key="7">
    <source>
        <dbReference type="EMBL" id="MBB5192334.1"/>
    </source>
</evidence>
<dbReference type="Proteomes" id="UP000543030">
    <property type="component" value="Unassembled WGS sequence"/>
</dbReference>